<feature type="compositionally biased region" description="Low complexity" evidence="1">
    <location>
        <begin position="74"/>
        <end position="83"/>
    </location>
</feature>
<dbReference type="Proteomes" id="UP000784294">
    <property type="component" value="Unassembled WGS sequence"/>
</dbReference>
<evidence type="ECO:0000313" key="2">
    <source>
        <dbReference type="EMBL" id="VEL12767.1"/>
    </source>
</evidence>
<protein>
    <submittedName>
        <fullName evidence="2">Uncharacterized protein</fullName>
    </submittedName>
</protein>
<accession>A0A3S4ZJ00</accession>
<name>A0A3S4ZJ00_9PLAT</name>
<sequence>MKNSPTGRNTNNPASNAMPNSPFQGQMKELHSSVASATSKMAGEGHLAGEPVVTSRTGTGKISVGSKSPRSHLGPMSTGPDGSSSGGLGDRLEERQFIVEAYVVPEAWPISLANWQFLEMLRLRRAETMKVGYKSRVTSGNKDHLATVNQTRQPNSSGSSGGGGTIGGGASRGPGPQSKDAAVRQVGGASGAPGTGSDSGRGIGSGEHPVWPSLEEEGSLDERQAHWMLRVICDSNSAVRWPGCRRLSNFIN</sequence>
<evidence type="ECO:0000256" key="1">
    <source>
        <dbReference type="SAM" id="MobiDB-lite"/>
    </source>
</evidence>
<dbReference type="OrthoDB" id="9374162at2759"/>
<feature type="compositionally biased region" description="Low complexity" evidence="1">
    <location>
        <begin position="9"/>
        <end position="22"/>
    </location>
</feature>
<evidence type="ECO:0000313" key="3">
    <source>
        <dbReference type="Proteomes" id="UP000784294"/>
    </source>
</evidence>
<reference evidence="2" key="1">
    <citation type="submission" date="2018-11" db="EMBL/GenBank/DDBJ databases">
        <authorList>
            <consortium name="Pathogen Informatics"/>
        </authorList>
    </citation>
    <scope>NUCLEOTIDE SEQUENCE</scope>
</reference>
<proteinExistence type="predicted"/>
<feature type="compositionally biased region" description="Gly residues" evidence="1">
    <location>
        <begin position="188"/>
        <end position="205"/>
    </location>
</feature>
<feature type="region of interest" description="Disordered" evidence="1">
    <location>
        <begin position="141"/>
        <end position="213"/>
    </location>
</feature>
<feature type="compositionally biased region" description="Polar residues" evidence="1">
    <location>
        <begin position="54"/>
        <end position="68"/>
    </location>
</feature>
<dbReference type="AlphaFoldDB" id="A0A3S4ZJ00"/>
<organism evidence="2 3">
    <name type="scientific">Protopolystoma xenopodis</name>
    <dbReference type="NCBI Taxonomy" id="117903"/>
    <lineage>
        <taxon>Eukaryota</taxon>
        <taxon>Metazoa</taxon>
        <taxon>Spiralia</taxon>
        <taxon>Lophotrochozoa</taxon>
        <taxon>Platyhelminthes</taxon>
        <taxon>Monogenea</taxon>
        <taxon>Polyopisthocotylea</taxon>
        <taxon>Polystomatidea</taxon>
        <taxon>Polystomatidae</taxon>
        <taxon>Protopolystoma</taxon>
    </lineage>
</organism>
<dbReference type="EMBL" id="CAAALY010015774">
    <property type="protein sequence ID" value="VEL12767.1"/>
    <property type="molecule type" value="Genomic_DNA"/>
</dbReference>
<feature type="compositionally biased region" description="Gly residues" evidence="1">
    <location>
        <begin position="159"/>
        <end position="172"/>
    </location>
</feature>
<feature type="region of interest" description="Disordered" evidence="1">
    <location>
        <begin position="1"/>
        <end position="89"/>
    </location>
</feature>
<gene>
    <name evidence="2" type="ORF">PXEA_LOCUS6207</name>
</gene>
<comment type="caution">
    <text evidence="2">The sequence shown here is derived from an EMBL/GenBank/DDBJ whole genome shotgun (WGS) entry which is preliminary data.</text>
</comment>
<keyword evidence="3" id="KW-1185">Reference proteome</keyword>